<dbReference type="InterPro" id="IPR017920">
    <property type="entry name" value="COMM"/>
</dbReference>
<name>A0ABN7BGN1_9HEMI</name>
<reference evidence="2 3" key="1">
    <citation type="submission" date="2023-09" db="EMBL/GenBank/DDBJ databases">
        <title>Nesidiocoris tenuis whole genome shotgun sequence.</title>
        <authorList>
            <person name="Shibata T."/>
            <person name="Shimoda M."/>
            <person name="Kobayashi T."/>
            <person name="Uehara T."/>
        </authorList>
    </citation>
    <scope>NUCLEOTIDE SEQUENCE [LARGE SCALE GENOMIC DNA]</scope>
    <source>
        <strain evidence="2 3">Japan</strain>
    </source>
</reference>
<protein>
    <recommendedName>
        <fullName evidence="1">COMM domain-containing protein</fullName>
    </recommendedName>
</protein>
<dbReference type="EMBL" id="AP028922">
    <property type="protein sequence ID" value="BET02855.1"/>
    <property type="molecule type" value="Genomic_DNA"/>
</dbReference>
<evidence type="ECO:0000259" key="1">
    <source>
        <dbReference type="Pfam" id="PF07258"/>
    </source>
</evidence>
<dbReference type="Pfam" id="PF07258">
    <property type="entry name" value="COMM_domain"/>
    <property type="match status" value="1"/>
</dbReference>
<accession>A0ABN7BGN1</accession>
<keyword evidence="3" id="KW-1185">Reference proteome</keyword>
<dbReference type="Proteomes" id="UP001307889">
    <property type="component" value="Chromosome 14"/>
</dbReference>
<evidence type="ECO:0000313" key="2">
    <source>
        <dbReference type="EMBL" id="BET02855.1"/>
    </source>
</evidence>
<feature type="domain" description="COMM" evidence="1">
    <location>
        <begin position="9"/>
        <end position="69"/>
    </location>
</feature>
<gene>
    <name evidence="2" type="ORF">NTJ_15673</name>
</gene>
<proteinExistence type="predicted"/>
<evidence type="ECO:0000313" key="3">
    <source>
        <dbReference type="Proteomes" id="UP001307889"/>
    </source>
</evidence>
<sequence length="85" mass="9306">MSDPNYIGPPRLLDFNCEVKQSDQNKKAHCLLNLSLEKKSVNPEDKVEQVKLELSKSSLAALVGSLEKVKSHFDSIAGHQSAGVD</sequence>
<organism evidence="2 3">
    <name type="scientific">Nesidiocoris tenuis</name>
    <dbReference type="NCBI Taxonomy" id="355587"/>
    <lineage>
        <taxon>Eukaryota</taxon>
        <taxon>Metazoa</taxon>
        <taxon>Ecdysozoa</taxon>
        <taxon>Arthropoda</taxon>
        <taxon>Hexapoda</taxon>
        <taxon>Insecta</taxon>
        <taxon>Pterygota</taxon>
        <taxon>Neoptera</taxon>
        <taxon>Paraneoptera</taxon>
        <taxon>Hemiptera</taxon>
        <taxon>Heteroptera</taxon>
        <taxon>Panheteroptera</taxon>
        <taxon>Cimicomorpha</taxon>
        <taxon>Miridae</taxon>
        <taxon>Dicyphina</taxon>
        <taxon>Nesidiocoris</taxon>
    </lineage>
</organism>